<organism evidence="1 2">
    <name type="scientific">Artomyces pyxidatus</name>
    <dbReference type="NCBI Taxonomy" id="48021"/>
    <lineage>
        <taxon>Eukaryota</taxon>
        <taxon>Fungi</taxon>
        <taxon>Dikarya</taxon>
        <taxon>Basidiomycota</taxon>
        <taxon>Agaricomycotina</taxon>
        <taxon>Agaricomycetes</taxon>
        <taxon>Russulales</taxon>
        <taxon>Auriscalpiaceae</taxon>
        <taxon>Artomyces</taxon>
    </lineage>
</organism>
<evidence type="ECO:0000313" key="2">
    <source>
        <dbReference type="Proteomes" id="UP000814140"/>
    </source>
</evidence>
<sequence length="314" mass="34151">MSTAALEKLIGYQYEDQPVSWNKRDLLTYAIGIGAKSNDFQFVYELDKSFAAFPTYPVVLFLKGDDQDVNLFADRIKGRHTPEGMPKFDPNRGVHATQAIETLKSLPLVSGPGWKLRTRLVSIQENKSGVIIENEAQLLDPNDTPYAKLYSSSFNLGAKITGGRFTKSVSTAPKAKPIPRDRKPDWVVKDQTTPEQAIAYRLSGDYNPLHIDPRIGQATGFGGVILHGLSTYGFAARALLSAIGGNDPAALKFYGVRFTAPVKPGDALETSAWEVGAGPDGTTEIAFETKDLTSGKVVIGNGQAFIKKVEKSKL</sequence>
<dbReference type="Proteomes" id="UP000814140">
    <property type="component" value="Unassembled WGS sequence"/>
</dbReference>
<protein>
    <submittedName>
        <fullName evidence="1">Peroxisomal dehydratase</fullName>
    </submittedName>
</protein>
<dbReference type="EMBL" id="MU277214">
    <property type="protein sequence ID" value="KAI0061092.1"/>
    <property type="molecule type" value="Genomic_DNA"/>
</dbReference>
<reference evidence="1" key="2">
    <citation type="journal article" date="2022" name="New Phytol.">
        <title>Evolutionary transition to the ectomycorrhizal habit in the genomes of a hyperdiverse lineage of mushroom-forming fungi.</title>
        <authorList>
            <person name="Looney B."/>
            <person name="Miyauchi S."/>
            <person name="Morin E."/>
            <person name="Drula E."/>
            <person name="Courty P.E."/>
            <person name="Kohler A."/>
            <person name="Kuo A."/>
            <person name="LaButti K."/>
            <person name="Pangilinan J."/>
            <person name="Lipzen A."/>
            <person name="Riley R."/>
            <person name="Andreopoulos W."/>
            <person name="He G."/>
            <person name="Johnson J."/>
            <person name="Nolan M."/>
            <person name="Tritt A."/>
            <person name="Barry K.W."/>
            <person name="Grigoriev I.V."/>
            <person name="Nagy L.G."/>
            <person name="Hibbett D."/>
            <person name="Henrissat B."/>
            <person name="Matheny P.B."/>
            <person name="Labbe J."/>
            <person name="Martin F.M."/>
        </authorList>
    </citation>
    <scope>NUCLEOTIDE SEQUENCE</scope>
    <source>
        <strain evidence="1">HHB10654</strain>
    </source>
</reference>
<reference evidence="1" key="1">
    <citation type="submission" date="2021-03" db="EMBL/GenBank/DDBJ databases">
        <authorList>
            <consortium name="DOE Joint Genome Institute"/>
            <person name="Ahrendt S."/>
            <person name="Looney B.P."/>
            <person name="Miyauchi S."/>
            <person name="Morin E."/>
            <person name="Drula E."/>
            <person name="Courty P.E."/>
            <person name="Chicoki N."/>
            <person name="Fauchery L."/>
            <person name="Kohler A."/>
            <person name="Kuo A."/>
            <person name="Labutti K."/>
            <person name="Pangilinan J."/>
            <person name="Lipzen A."/>
            <person name="Riley R."/>
            <person name="Andreopoulos W."/>
            <person name="He G."/>
            <person name="Johnson J."/>
            <person name="Barry K.W."/>
            <person name="Grigoriev I.V."/>
            <person name="Nagy L."/>
            <person name="Hibbett D."/>
            <person name="Henrissat B."/>
            <person name="Matheny P.B."/>
            <person name="Labbe J."/>
            <person name="Martin F."/>
        </authorList>
    </citation>
    <scope>NUCLEOTIDE SEQUENCE</scope>
    <source>
        <strain evidence="1">HHB10654</strain>
    </source>
</reference>
<keyword evidence="2" id="KW-1185">Reference proteome</keyword>
<evidence type="ECO:0000313" key="1">
    <source>
        <dbReference type="EMBL" id="KAI0061092.1"/>
    </source>
</evidence>
<proteinExistence type="predicted"/>
<gene>
    <name evidence="1" type="ORF">BV25DRAFT_1917067</name>
</gene>
<comment type="caution">
    <text evidence="1">The sequence shown here is derived from an EMBL/GenBank/DDBJ whole genome shotgun (WGS) entry which is preliminary data.</text>
</comment>
<name>A0ACB8SY88_9AGAM</name>
<accession>A0ACB8SY88</accession>